<evidence type="ECO:0000256" key="1">
    <source>
        <dbReference type="SAM" id="Phobius"/>
    </source>
</evidence>
<keyword evidence="1" id="KW-0472">Membrane</keyword>
<reference evidence="2" key="1">
    <citation type="journal article" date="2014" name="Front. Microbiol.">
        <title>High frequency of phylogenetically diverse reductive dehalogenase-homologous genes in deep subseafloor sedimentary metagenomes.</title>
        <authorList>
            <person name="Kawai M."/>
            <person name="Futagami T."/>
            <person name="Toyoda A."/>
            <person name="Takaki Y."/>
            <person name="Nishi S."/>
            <person name="Hori S."/>
            <person name="Arai W."/>
            <person name="Tsubouchi T."/>
            <person name="Morono Y."/>
            <person name="Uchiyama I."/>
            <person name="Ito T."/>
            <person name="Fujiyama A."/>
            <person name="Inagaki F."/>
            <person name="Takami H."/>
        </authorList>
    </citation>
    <scope>NUCLEOTIDE SEQUENCE</scope>
    <source>
        <strain evidence="2">Expedition CK06-06</strain>
    </source>
</reference>
<keyword evidence="1" id="KW-1133">Transmembrane helix</keyword>
<dbReference type="AlphaFoldDB" id="X0VFB4"/>
<accession>X0VFB4</accession>
<feature type="non-terminal residue" evidence="2">
    <location>
        <position position="65"/>
    </location>
</feature>
<dbReference type="EMBL" id="BARS01028669">
    <property type="protein sequence ID" value="GAG11163.1"/>
    <property type="molecule type" value="Genomic_DNA"/>
</dbReference>
<feature type="transmembrane region" description="Helical" evidence="1">
    <location>
        <begin position="43"/>
        <end position="63"/>
    </location>
</feature>
<sequence>MRPDKLIEQQTSGADDYQDKGGYLKKVAHFNVDYNMTWQIVPFGTYIFLLVWLNVTSPLALLLGN</sequence>
<protein>
    <submittedName>
        <fullName evidence="2">Uncharacterized protein</fullName>
    </submittedName>
</protein>
<gene>
    <name evidence="2" type="ORF">S01H1_44909</name>
</gene>
<comment type="caution">
    <text evidence="2">The sequence shown here is derived from an EMBL/GenBank/DDBJ whole genome shotgun (WGS) entry which is preliminary data.</text>
</comment>
<evidence type="ECO:0000313" key="2">
    <source>
        <dbReference type="EMBL" id="GAG11163.1"/>
    </source>
</evidence>
<proteinExistence type="predicted"/>
<name>X0VFB4_9ZZZZ</name>
<keyword evidence="1" id="KW-0812">Transmembrane</keyword>
<organism evidence="2">
    <name type="scientific">marine sediment metagenome</name>
    <dbReference type="NCBI Taxonomy" id="412755"/>
    <lineage>
        <taxon>unclassified sequences</taxon>
        <taxon>metagenomes</taxon>
        <taxon>ecological metagenomes</taxon>
    </lineage>
</organism>